<dbReference type="Pfam" id="PF19313">
    <property type="entry name" value="DUF5916"/>
    <property type="match status" value="1"/>
</dbReference>
<organism evidence="3 4">
    <name type="scientific">Bacteroides luti</name>
    <dbReference type="NCBI Taxonomy" id="1297750"/>
    <lineage>
        <taxon>Bacteria</taxon>
        <taxon>Pseudomonadati</taxon>
        <taxon>Bacteroidota</taxon>
        <taxon>Bacteroidia</taxon>
        <taxon>Bacteroidales</taxon>
        <taxon>Bacteroidaceae</taxon>
        <taxon>Bacteroides</taxon>
    </lineage>
</organism>
<dbReference type="GO" id="GO:0004553">
    <property type="term" value="F:hydrolase activity, hydrolyzing O-glycosyl compounds"/>
    <property type="evidence" value="ECO:0007669"/>
    <property type="project" value="InterPro"/>
</dbReference>
<dbReference type="Gene3D" id="2.60.40.1190">
    <property type="match status" value="1"/>
</dbReference>
<name>A0A1M5GUZ8_9BACE</name>
<gene>
    <name evidence="3" type="ORF">SAMN05444405_12235</name>
</gene>
<feature type="domain" description="Carbohydrate-binding" evidence="1">
    <location>
        <begin position="55"/>
        <end position="201"/>
    </location>
</feature>
<evidence type="ECO:0000313" key="3">
    <source>
        <dbReference type="EMBL" id="SHG07425.1"/>
    </source>
</evidence>
<evidence type="ECO:0000313" key="4">
    <source>
        <dbReference type="Proteomes" id="UP000184509"/>
    </source>
</evidence>
<dbReference type="EMBL" id="FQTV01000022">
    <property type="protein sequence ID" value="SHG07425.1"/>
    <property type="molecule type" value="Genomic_DNA"/>
</dbReference>
<dbReference type="GO" id="GO:0030246">
    <property type="term" value="F:carbohydrate binding"/>
    <property type="evidence" value="ECO:0007669"/>
    <property type="project" value="InterPro"/>
</dbReference>
<dbReference type="AlphaFoldDB" id="A0A1M5GUZ8"/>
<dbReference type="CDD" id="cd09618">
    <property type="entry name" value="CBM9_like_2"/>
    <property type="match status" value="1"/>
</dbReference>
<feature type="domain" description="DUF5916" evidence="2">
    <location>
        <begin position="247"/>
        <end position="393"/>
    </location>
</feature>
<dbReference type="SUPFAM" id="SSF49344">
    <property type="entry name" value="CBD9-like"/>
    <property type="match status" value="1"/>
</dbReference>
<accession>A0A1M5GUZ8</accession>
<dbReference type="GO" id="GO:0016052">
    <property type="term" value="P:carbohydrate catabolic process"/>
    <property type="evidence" value="ECO:0007669"/>
    <property type="project" value="InterPro"/>
</dbReference>
<dbReference type="Pfam" id="PF06452">
    <property type="entry name" value="CBM9_1"/>
    <property type="match status" value="1"/>
</dbReference>
<reference evidence="3 4" key="1">
    <citation type="submission" date="2016-11" db="EMBL/GenBank/DDBJ databases">
        <authorList>
            <person name="Jaros S."/>
            <person name="Januszkiewicz K."/>
            <person name="Wedrychowicz H."/>
        </authorList>
    </citation>
    <scope>NUCLEOTIDE SEQUENCE [LARGE SCALE GENOMIC DNA]</scope>
    <source>
        <strain evidence="3 4">DSM 26991</strain>
    </source>
</reference>
<dbReference type="STRING" id="1297750.SAMN05444405_12235"/>
<protein>
    <submittedName>
        <fullName evidence="3">Carbohydrate family 9 binding domain-like</fullName>
    </submittedName>
</protein>
<dbReference type="Proteomes" id="UP000184509">
    <property type="component" value="Unassembled WGS sequence"/>
</dbReference>
<dbReference type="InterPro" id="IPR045670">
    <property type="entry name" value="DUF5916"/>
</dbReference>
<keyword evidence="4" id="KW-1185">Reference proteome</keyword>
<dbReference type="InterPro" id="IPR010502">
    <property type="entry name" value="Carb-bd_dom_fam9"/>
</dbReference>
<sequence>MRKSVINNSDTIAMRKHLHFICLLLMCLLSLSAWGKGMPLRKQFTITKTAKAPKIDALCNDKAWEEVQPIADFIQQSPVNGGKPSQKTEVKMLYDDNSIYVLAVLYDSKPDSIFSELAERDSGDEANADLFSVEINPYNNGLNSTEFMVSAAGVQMDSKNDLNAMHKTWDAVWKSAVAKTKQGWIAEMEIPFSAIRFPKKDIQLWEINFFRLIKRNGEAITWNFVDKNKNGWLNQAGEMHGLKNINPPTRLSLMPYMTTYYDKNKLSFKGGMDFKYGLNESFTLDMMLIPDFGQTRADDNILNLTSVETKYDEKRQFFTEGTELFSKGDIFYSRRIGGQPSNYNKVSAQLNTNEVILKNPAETSLYNATKISGYTSNGWGFGMLNAITQQQSALNIHRTGVRN</sequence>
<proteinExistence type="predicted"/>
<evidence type="ECO:0000259" key="2">
    <source>
        <dbReference type="Pfam" id="PF19313"/>
    </source>
</evidence>
<evidence type="ECO:0000259" key="1">
    <source>
        <dbReference type="Pfam" id="PF06452"/>
    </source>
</evidence>